<dbReference type="GO" id="GO:0032259">
    <property type="term" value="P:methylation"/>
    <property type="evidence" value="ECO:0007669"/>
    <property type="project" value="UniProtKB-KW"/>
</dbReference>
<dbReference type="Pfam" id="PF02636">
    <property type="entry name" value="Methyltransf_28"/>
    <property type="match status" value="1"/>
</dbReference>
<gene>
    <name evidence="5" type="ORF">B1B_15578</name>
</gene>
<name>T0Z117_9ZZZZ</name>
<comment type="caution">
    <text evidence="5">The sequence shown here is derived from an EMBL/GenBank/DDBJ whole genome shotgun (WGS) entry which is preliminary data.</text>
</comment>
<dbReference type="SUPFAM" id="SSF53335">
    <property type="entry name" value="S-adenosyl-L-methionine-dependent methyltransferases"/>
    <property type="match status" value="1"/>
</dbReference>
<keyword evidence="4" id="KW-0496">Mitochondrion</keyword>
<dbReference type="AlphaFoldDB" id="T0Z117"/>
<evidence type="ECO:0000256" key="1">
    <source>
        <dbReference type="ARBA" id="ARBA00004173"/>
    </source>
</evidence>
<evidence type="ECO:0000256" key="4">
    <source>
        <dbReference type="ARBA" id="ARBA00023128"/>
    </source>
</evidence>
<proteinExistence type="predicted"/>
<sequence length="186" mass="20544">RFLRAEDGWREQGVRLDGGRLVAATEAPRRPVGPLPLPSAADPGTVFEWSPTAEALVREVADHLVRGTFVIDDYGLDEAEILAAHPRGTLQTIRRHREGEDPLARPGEVDLSTFVNFTRLRAAAARAGLLLRADRRQAEALGAWGFPALLEAALARSRSAEEGVRLRLAAKNLLFGFDRFRILEFE</sequence>
<evidence type="ECO:0000313" key="5">
    <source>
        <dbReference type="EMBL" id="EQD38988.1"/>
    </source>
</evidence>
<keyword evidence="2" id="KW-0489">Methyltransferase</keyword>
<dbReference type="EMBL" id="AUZY01010365">
    <property type="protein sequence ID" value="EQD38988.1"/>
    <property type="molecule type" value="Genomic_DNA"/>
</dbReference>
<organism evidence="5">
    <name type="scientific">mine drainage metagenome</name>
    <dbReference type="NCBI Taxonomy" id="410659"/>
    <lineage>
        <taxon>unclassified sequences</taxon>
        <taxon>metagenomes</taxon>
        <taxon>ecological metagenomes</taxon>
    </lineage>
</organism>
<feature type="non-terminal residue" evidence="5">
    <location>
        <position position="186"/>
    </location>
</feature>
<comment type="subcellular location">
    <subcellularLocation>
        <location evidence="1">Mitochondrion</location>
    </subcellularLocation>
</comment>
<accession>T0Z117</accession>
<dbReference type="InterPro" id="IPR029063">
    <property type="entry name" value="SAM-dependent_MTases_sf"/>
</dbReference>
<dbReference type="GO" id="GO:0035243">
    <property type="term" value="F:protein-arginine omega-N symmetric methyltransferase activity"/>
    <property type="evidence" value="ECO:0007669"/>
    <property type="project" value="TreeGrafter"/>
</dbReference>
<dbReference type="Gene3D" id="3.40.50.12710">
    <property type="match status" value="1"/>
</dbReference>
<reference evidence="5" key="1">
    <citation type="submission" date="2013-08" db="EMBL/GenBank/DDBJ databases">
        <authorList>
            <person name="Mendez C."/>
            <person name="Richter M."/>
            <person name="Ferrer M."/>
            <person name="Sanchez J."/>
        </authorList>
    </citation>
    <scope>NUCLEOTIDE SEQUENCE</scope>
</reference>
<dbReference type="InterPro" id="IPR038375">
    <property type="entry name" value="NDUFAF7_sf"/>
</dbReference>
<dbReference type="InterPro" id="IPR003788">
    <property type="entry name" value="NDUFAF7"/>
</dbReference>
<dbReference type="GO" id="GO:0005739">
    <property type="term" value="C:mitochondrion"/>
    <property type="evidence" value="ECO:0007669"/>
    <property type="project" value="UniProtKB-SubCell"/>
</dbReference>
<feature type="non-terminal residue" evidence="5">
    <location>
        <position position="1"/>
    </location>
</feature>
<keyword evidence="3" id="KW-0808">Transferase</keyword>
<evidence type="ECO:0000256" key="2">
    <source>
        <dbReference type="ARBA" id="ARBA00022603"/>
    </source>
</evidence>
<protein>
    <submittedName>
        <fullName evidence="5">Protein containing DUF185</fullName>
    </submittedName>
</protein>
<dbReference type="PANTHER" id="PTHR12049:SF7">
    <property type="entry name" value="PROTEIN ARGININE METHYLTRANSFERASE NDUFAF7, MITOCHONDRIAL"/>
    <property type="match status" value="1"/>
</dbReference>
<dbReference type="PANTHER" id="PTHR12049">
    <property type="entry name" value="PROTEIN ARGININE METHYLTRANSFERASE NDUFAF7, MITOCHONDRIAL"/>
    <property type="match status" value="1"/>
</dbReference>
<evidence type="ECO:0000256" key="3">
    <source>
        <dbReference type="ARBA" id="ARBA00022679"/>
    </source>
</evidence>
<reference evidence="5" key="2">
    <citation type="journal article" date="2014" name="ISME J.">
        <title>Microbial stratification in low pH oxic and suboxic macroscopic growths along an acid mine drainage.</title>
        <authorList>
            <person name="Mendez-Garcia C."/>
            <person name="Mesa V."/>
            <person name="Sprenger R.R."/>
            <person name="Richter M."/>
            <person name="Diez M.S."/>
            <person name="Solano J."/>
            <person name="Bargiela R."/>
            <person name="Golyshina O.V."/>
            <person name="Manteca A."/>
            <person name="Ramos J.L."/>
            <person name="Gallego J.R."/>
            <person name="Llorente I."/>
            <person name="Martins Dos Santos V.A."/>
            <person name="Jensen O.N."/>
            <person name="Pelaez A.I."/>
            <person name="Sanchez J."/>
            <person name="Ferrer M."/>
        </authorList>
    </citation>
    <scope>NUCLEOTIDE SEQUENCE</scope>
</reference>